<keyword evidence="25" id="KW-1185">Reference proteome</keyword>
<evidence type="ECO:0000313" key="24">
    <source>
        <dbReference type="EMBL" id="OWF38064.1"/>
    </source>
</evidence>
<dbReference type="OrthoDB" id="5984008at2759"/>
<dbReference type="Proteomes" id="UP000242188">
    <property type="component" value="Unassembled WGS sequence"/>
</dbReference>
<keyword evidence="8" id="KW-0406">Ion transport</keyword>
<evidence type="ECO:0000256" key="12">
    <source>
        <dbReference type="ARBA" id="ARBA00023257"/>
    </source>
</evidence>
<feature type="binding site" evidence="17">
    <location>
        <position position="553"/>
    </location>
    <ligand>
        <name>L-glutamate</name>
        <dbReference type="ChEBI" id="CHEBI:29985"/>
    </ligand>
</feature>
<evidence type="ECO:0000256" key="3">
    <source>
        <dbReference type="ARBA" id="ARBA00022475"/>
    </source>
</evidence>
<dbReference type="InterPro" id="IPR001508">
    <property type="entry name" value="Iono_Glu_rcpt_met"/>
</dbReference>
<evidence type="ECO:0000259" key="22">
    <source>
        <dbReference type="SMART" id="SM00079"/>
    </source>
</evidence>
<dbReference type="AlphaFoldDB" id="A0A210PNN8"/>
<dbReference type="SUPFAM" id="SSF53850">
    <property type="entry name" value="Periplasmic binding protein-like II"/>
    <property type="match status" value="1"/>
</dbReference>
<keyword evidence="9 20" id="KW-0472">Membrane</keyword>
<dbReference type="PRINTS" id="PR00177">
    <property type="entry name" value="NMDARECEPTOR"/>
</dbReference>
<evidence type="ECO:0000256" key="2">
    <source>
        <dbReference type="ARBA" id="ARBA00022448"/>
    </source>
</evidence>
<dbReference type="Pfam" id="PF10613">
    <property type="entry name" value="Lig_chan-Glu_bd"/>
    <property type="match status" value="1"/>
</dbReference>
<name>A0A210PNN8_MIZYE</name>
<dbReference type="Gene3D" id="3.40.190.10">
    <property type="entry name" value="Periplasmic binding protein-like II"/>
    <property type="match status" value="2"/>
</dbReference>
<evidence type="ECO:0000256" key="4">
    <source>
        <dbReference type="ARBA" id="ARBA00022692"/>
    </source>
</evidence>
<dbReference type="InterPro" id="IPR028082">
    <property type="entry name" value="Peripla_BP_I"/>
</dbReference>
<feature type="transmembrane region" description="Helical" evidence="20">
    <location>
        <begin position="856"/>
        <end position="878"/>
    </location>
</feature>
<dbReference type="InterPro" id="IPR001828">
    <property type="entry name" value="ANF_lig-bd_rcpt"/>
</dbReference>
<evidence type="ECO:0000256" key="9">
    <source>
        <dbReference type="ARBA" id="ARBA00023136"/>
    </source>
</evidence>
<feature type="transmembrane region" description="Helical" evidence="20">
    <location>
        <begin position="592"/>
        <end position="611"/>
    </location>
</feature>
<keyword evidence="19" id="KW-1015">Disulfide bond</keyword>
<dbReference type="FunFam" id="1.10.287.70:FF:000064">
    <property type="entry name" value="Glutamate receptor ionotropic, kainate"/>
    <property type="match status" value="1"/>
</dbReference>
<dbReference type="FunFam" id="3.40.190.10:FF:000087">
    <property type="entry name" value="glutamate receptor 4 isoform X2"/>
    <property type="match status" value="1"/>
</dbReference>
<dbReference type="Gene3D" id="3.40.50.2300">
    <property type="match status" value="2"/>
</dbReference>
<dbReference type="Gene3D" id="1.10.287.70">
    <property type="match status" value="1"/>
</dbReference>
<dbReference type="SUPFAM" id="SSF53822">
    <property type="entry name" value="Periplasmic binding protein-like I"/>
    <property type="match status" value="1"/>
</dbReference>
<keyword evidence="11" id="KW-0325">Glycoprotein</keyword>
<evidence type="ECO:0000256" key="10">
    <source>
        <dbReference type="ARBA" id="ARBA00023170"/>
    </source>
</evidence>
<evidence type="ECO:0000256" key="15">
    <source>
        <dbReference type="ARBA" id="ARBA00034104"/>
    </source>
</evidence>
<dbReference type="InterPro" id="IPR015683">
    <property type="entry name" value="Ionotropic_Glu_rcpt"/>
</dbReference>
<dbReference type="SMART" id="SM00918">
    <property type="entry name" value="Lig_chan-Glu_bd"/>
    <property type="match status" value="1"/>
</dbReference>
<dbReference type="Pfam" id="PF00060">
    <property type="entry name" value="Lig_chan"/>
    <property type="match status" value="1"/>
</dbReference>
<dbReference type="EMBL" id="NEDP02005574">
    <property type="protein sequence ID" value="OWF38064.1"/>
    <property type="molecule type" value="Genomic_DNA"/>
</dbReference>
<keyword evidence="4 20" id="KW-0812">Transmembrane</keyword>
<proteinExistence type="inferred from homology"/>
<evidence type="ECO:0000259" key="23">
    <source>
        <dbReference type="SMART" id="SM00918"/>
    </source>
</evidence>
<dbReference type="PANTHER" id="PTHR18966">
    <property type="entry name" value="IONOTROPIC GLUTAMATE RECEPTOR"/>
    <property type="match status" value="1"/>
</dbReference>
<feature type="binding site" evidence="17">
    <location>
        <position position="718"/>
    </location>
    <ligand>
        <name>L-glutamate</name>
        <dbReference type="ChEBI" id="CHEBI:29985"/>
    </ligand>
</feature>
<dbReference type="FunFam" id="3.40.190.10:FF:000024">
    <property type="entry name" value="Glutamate receptor, ionotropic, delta 1"/>
    <property type="match status" value="1"/>
</dbReference>
<dbReference type="GO" id="GO:0045211">
    <property type="term" value="C:postsynaptic membrane"/>
    <property type="evidence" value="ECO:0007669"/>
    <property type="project" value="UniProtKB-SubCell"/>
</dbReference>
<keyword evidence="12" id="KW-0628">Postsynaptic cell membrane</keyword>
<protein>
    <recommendedName>
        <fullName evidence="16">Glutamate receptor 1</fullName>
    </recommendedName>
</protein>
<evidence type="ECO:0000256" key="21">
    <source>
        <dbReference type="SAM" id="SignalP"/>
    </source>
</evidence>
<keyword evidence="10 24" id="KW-0675">Receptor</keyword>
<comment type="caution">
    <text evidence="24">The sequence shown here is derived from an EMBL/GenBank/DDBJ whole genome shotgun (WGS) entry which is preliminary data.</text>
</comment>
<feature type="domain" description="Ionotropic glutamate receptor C-terminal" evidence="22">
    <location>
        <begin position="451"/>
        <end position="832"/>
    </location>
</feature>
<evidence type="ECO:0000313" key="25">
    <source>
        <dbReference type="Proteomes" id="UP000242188"/>
    </source>
</evidence>
<sequence length="947" mass="108037">MALVTLLYLQFTLLMLCLASDDNTVQIAVIQHTESEDFNELQTALEYTVRSINERNLNSNVSFDGTKIEVDLRDSYAVLQKLCQTIEKKPVHAIVILGPESSQDIVRSLVQNENVMLPLFLPTALGNTSSTEQRYQINMMPSYILAIMDIARFYGWDMLYYIFDSDEGLQRLQNLYGVAEGLSKTLRFTIRPRRITNVSDCYELLRSLDRADAELEVAMAKRIVLDLSSKQAYNKTLEQIINVGMNRDSYHYIIGGLGIDELDLAQFEYGGVNITGFTVINTAAASYTELRNRNKELYFNLYPNTPNLLYKQALVIDTLNLIHEGFDQVKREMNGNLALHKRGCTSNRYLHFSGSGRAGRRGGSGRAEREQVMRIFRETRLRADESLTGTLAFDEKGMRTDYTLDVHQLEYKKHLDKVGTWSPNGPPHLRFQTHLKSPVTVPRHETSKNRTWRIVTIQEVPFVQFASSTENGENSNAPMIGNRRLEGYCIDVAEKVKHRYKKEFDEDFEYTIHLNDKFGSVNETTHKWNGLIGELIDHTADLALASLTINKERERVVDFTKPFMKLGISIMIKKPDKQKPGVFSFMSPLSNLVWICVMIAFLAVSLVLFFVGRWSPYEWQEETSSKDHTTTNAFTFSNTLWFSLGALMQQGSDIFPRSFSGRIVGSAWWFFTLILISSYTANLAAFLTIERLVTSIKSADDLAKQTEIEYGTYQGGATERFFKESRVPVYQRMWMYMNANADRVMVDHNHLGIQKVRDSKGKYAFLLESPLNNYQGQKKPCNTMKVGENLDSKGYGIATPLYSPLRKKLNLVVLRLREEGELHKLEQKWWYDKGECGAINSKDGVKSALTLSNVSGIFHILIGGLVLSMLMALLEYLLHRHRKRKKQQKQYKPGSTVKIVKKDPLEVLKAAGYTEHENSGVIYTYNPPEQLTTFEGSPSTKPEQTVI</sequence>
<dbReference type="GO" id="GO:0007166">
    <property type="term" value="P:cell surface receptor signaling pathway"/>
    <property type="evidence" value="ECO:0007669"/>
    <property type="project" value="UniProtKB-ARBA"/>
</dbReference>
<dbReference type="STRING" id="6573.A0A210PNN8"/>
<dbReference type="GO" id="GO:0034702">
    <property type="term" value="C:monoatomic ion channel complex"/>
    <property type="evidence" value="ECO:0007669"/>
    <property type="project" value="UniProtKB-ARBA"/>
</dbReference>
<organism evidence="24 25">
    <name type="scientific">Mizuhopecten yessoensis</name>
    <name type="common">Japanese scallop</name>
    <name type="synonym">Patinopecten yessoensis</name>
    <dbReference type="NCBI Taxonomy" id="6573"/>
    <lineage>
        <taxon>Eukaryota</taxon>
        <taxon>Metazoa</taxon>
        <taxon>Spiralia</taxon>
        <taxon>Lophotrochozoa</taxon>
        <taxon>Mollusca</taxon>
        <taxon>Bivalvia</taxon>
        <taxon>Autobranchia</taxon>
        <taxon>Pteriomorphia</taxon>
        <taxon>Pectinida</taxon>
        <taxon>Pectinoidea</taxon>
        <taxon>Pectinidae</taxon>
        <taxon>Mizuhopecten</taxon>
    </lineage>
</organism>
<evidence type="ECO:0000256" key="6">
    <source>
        <dbReference type="ARBA" id="ARBA00022989"/>
    </source>
</evidence>
<feature type="signal peptide" evidence="21">
    <location>
        <begin position="1"/>
        <end position="19"/>
    </location>
</feature>
<reference evidence="24 25" key="1">
    <citation type="journal article" date="2017" name="Nat. Ecol. Evol.">
        <title>Scallop genome provides insights into evolution of bilaterian karyotype and development.</title>
        <authorList>
            <person name="Wang S."/>
            <person name="Zhang J."/>
            <person name="Jiao W."/>
            <person name="Li J."/>
            <person name="Xun X."/>
            <person name="Sun Y."/>
            <person name="Guo X."/>
            <person name="Huan P."/>
            <person name="Dong B."/>
            <person name="Zhang L."/>
            <person name="Hu X."/>
            <person name="Sun X."/>
            <person name="Wang J."/>
            <person name="Zhao C."/>
            <person name="Wang Y."/>
            <person name="Wang D."/>
            <person name="Huang X."/>
            <person name="Wang R."/>
            <person name="Lv J."/>
            <person name="Li Y."/>
            <person name="Zhang Z."/>
            <person name="Liu B."/>
            <person name="Lu W."/>
            <person name="Hui Y."/>
            <person name="Liang J."/>
            <person name="Zhou Z."/>
            <person name="Hou R."/>
            <person name="Li X."/>
            <person name="Liu Y."/>
            <person name="Li H."/>
            <person name="Ning X."/>
            <person name="Lin Y."/>
            <person name="Zhao L."/>
            <person name="Xing Q."/>
            <person name="Dou J."/>
            <person name="Li Y."/>
            <person name="Mao J."/>
            <person name="Guo H."/>
            <person name="Dou H."/>
            <person name="Li T."/>
            <person name="Mu C."/>
            <person name="Jiang W."/>
            <person name="Fu Q."/>
            <person name="Fu X."/>
            <person name="Miao Y."/>
            <person name="Liu J."/>
            <person name="Yu Q."/>
            <person name="Li R."/>
            <person name="Liao H."/>
            <person name="Li X."/>
            <person name="Kong Y."/>
            <person name="Jiang Z."/>
            <person name="Chourrout D."/>
            <person name="Li R."/>
            <person name="Bao Z."/>
        </authorList>
    </citation>
    <scope>NUCLEOTIDE SEQUENCE [LARGE SCALE GENOMIC DNA]</scope>
    <source>
        <strain evidence="24 25">PY_sf001</strain>
    </source>
</reference>
<dbReference type="GO" id="GO:0004888">
    <property type="term" value="F:transmembrane signaling receptor activity"/>
    <property type="evidence" value="ECO:0007669"/>
    <property type="project" value="UniProtKB-ARBA"/>
</dbReference>
<dbReference type="SUPFAM" id="SSF81324">
    <property type="entry name" value="Voltage-gated potassium channels"/>
    <property type="match status" value="1"/>
</dbReference>
<dbReference type="SMART" id="SM00079">
    <property type="entry name" value="PBPe"/>
    <property type="match status" value="1"/>
</dbReference>
<dbReference type="InterPro" id="IPR001320">
    <property type="entry name" value="Iontro_rcpt_C"/>
</dbReference>
<evidence type="ECO:0000256" key="20">
    <source>
        <dbReference type="SAM" id="Phobius"/>
    </source>
</evidence>
<feature type="binding site" evidence="17">
    <location>
        <position position="548"/>
    </location>
    <ligand>
        <name>L-glutamate</name>
        <dbReference type="ChEBI" id="CHEBI:29985"/>
    </ligand>
</feature>
<evidence type="ECO:0000256" key="1">
    <source>
        <dbReference type="ARBA" id="ARBA00008685"/>
    </source>
</evidence>
<evidence type="ECO:0000256" key="18">
    <source>
        <dbReference type="PIRSR" id="PIRSR601508-2"/>
    </source>
</evidence>
<evidence type="ECO:0000256" key="11">
    <source>
        <dbReference type="ARBA" id="ARBA00023180"/>
    </source>
</evidence>
<evidence type="ECO:0000256" key="7">
    <source>
        <dbReference type="ARBA" id="ARBA00023018"/>
    </source>
</evidence>
<accession>A0A210PNN8</accession>
<comment type="similarity">
    <text evidence="1">Belongs to the glutamate-gated ion channel (TC 1.A.10.1) family.</text>
</comment>
<feature type="transmembrane region" description="Helical" evidence="20">
    <location>
        <begin position="667"/>
        <end position="689"/>
    </location>
</feature>
<keyword evidence="7" id="KW-0770">Synapse</keyword>
<keyword evidence="2" id="KW-0813">Transport</keyword>
<feature type="domain" description="Ionotropic glutamate receptor L-glutamate and glycine-binding" evidence="23">
    <location>
        <begin position="461"/>
        <end position="537"/>
    </location>
</feature>
<dbReference type="GO" id="GO:0005230">
    <property type="term" value="F:extracellular ligand-gated monoatomic ion channel activity"/>
    <property type="evidence" value="ECO:0007669"/>
    <property type="project" value="UniProtKB-ARBA"/>
</dbReference>
<feature type="site" description="Crucial to convey clamshell closure to channel opening" evidence="18">
    <location>
        <position position="696"/>
    </location>
</feature>
<keyword evidence="6 20" id="KW-1133">Transmembrane helix</keyword>
<evidence type="ECO:0000256" key="5">
    <source>
        <dbReference type="ARBA" id="ARBA00022729"/>
    </source>
</evidence>
<keyword evidence="14" id="KW-0407">Ion channel</keyword>
<comment type="subcellular location">
    <subcellularLocation>
        <location evidence="15">Postsynaptic cell membrane</location>
        <topology evidence="15">Multi-pass membrane protein</topology>
    </subcellularLocation>
</comment>
<dbReference type="CDD" id="cd06380">
    <property type="entry name" value="PBP1_iGluR_AMPA"/>
    <property type="match status" value="1"/>
</dbReference>
<dbReference type="InterPro" id="IPR019594">
    <property type="entry name" value="Glu/Gly-bd"/>
</dbReference>
<keyword evidence="5 21" id="KW-0732">Signal</keyword>
<evidence type="ECO:0000256" key="19">
    <source>
        <dbReference type="PIRSR" id="PIRSR601508-3"/>
    </source>
</evidence>
<dbReference type="Pfam" id="PF01094">
    <property type="entry name" value="ANF_receptor"/>
    <property type="match status" value="1"/>
</dbReference>
<feature type="chain" id="PRO_5012397232" description="Glutamate receptor 1" evidence="21">
    <location>
        <begin position="20"/>
        <end position="947"/>
    </location>
</feature>
<evidence type="ECO:0000256" key="16">
    <source>
        <dbReference type="ARBA" id="ARBA00072754"/>
    </source>
</evidence>
<evidence type="ECO:0000256" key="8">
    <source>
        <dbReference type="ARBA" id="ARBA00023065"/>
    </source>
</evidence>
<evidence type="ECO:0000256" key="14">
    <source>
        <dbReference type="ARBA" id="ARBA00023303"/>
    </source>
</evidence>
<feature type="site" description="Interaction with the cone snail toxin Con-ikot-ikot" evidence="18">
    <location>
        <position position="723"/>
    </location>
</feature>
<evidence type="ECO:0000256" key="17">
    <source>
        <dbReference type="PIRSR" id="PIRSR601508-1"/>
    </source>
</evidence>
<keyword evidence="13" id="KW-1071">Ligand-gated ion channel</keyword>
<gene>
    <name evidence="24" type="ORF">KP79_PYT12819</name>
</gene>
<keyword evidence="3" id="KW-1003">Cell membrane</keyword>
<evidence type="ECO:0000256" key="13">
    <source>
        <dbReference type="ARBA" id="ARBA00023286"/>
    </source>
</evidence>
<feature type="binding site" evidence="17">
    <location>
        <position position="768"/>
    </location>
    <ligand>
        <name>L-glutamate</name>
        <dbReference type="ChEBI" id="CHEBI:29985"/>
    </ligand>
</feature>
<feature type="disulfide bond" evidence="19">
    <location>
        <begin position="781"/>
        <end position="836"/>
    </location>
</feature>